<evidence type="ECO:0000313" key="1">
    <source>
        <dbReference type="EMBL" id="KAK1866329.1"/>
    </source>
</evidence>
<accession>A0ACC3C7N9</accession>
<evidence type="ECO:0000313" key="2">
    <source>
        <dbReference type="Proteomes" id="UP000798662"/>
    </source>
</evidence>
<organism evidence="1 2">
    <name type="scientific">Pyropia yezoensis</name>
    <name type="common">Susabi-nori</name>
    <name type="synonym">Porphyra yezoensis</name>
    <dbReference type="NCBI Taxonomy" id="2788"/>
    <lineage>
        <taxon>Eukaryota</taxon>
        <taxon>Rhodophyta</taxon>
        <taxon>Bangiophyceae</taxon>
        <taxon>Bangiales</taxon>
        <taxon>Bangiaceae</taxon>
        <taxon>Pyropia</taxon>
    </lineage>
</organism>
<keyword evidence="2" id="KW-1185">Reference proteome</keyword>
<dbReference type="EMBL" id="CM020619">
    <property type="protein sequence ID" value="KAK1866329.1"/>
    <property type="molecule type" value="Genomic_DNA"/>
</dbReference>
<gene>
    <name evidence="1" type="ORF">I4F81_008849</name>
</gene>
<protein>
    <submittedName>
        <fullName evidence="1">Uncharacterized protein</fullName>
    </submittedName>
</protein>
<sequence>MRGDAARCGLVQMLQLVVYRSARERHERMDGDAVQYGLRRRQLLDAWPNAFEQLVSSVALHISWHADIHVPSLLLFPANSRVFPLIFAYIHVPCSPPQMSSSLVWELTRTTSCKIVKRNGLMMSREKGNLNNKHSFRDSGLCNPMAVNIVATRATAKASKTPAMDLKNTKTEDARKPAKMWRRNHLKKGGRRASAAAAAVVGRYRPDLKKDAAKRMDKVLASLKVAHKPVKKGRRSAAL</sequence>
<dbReference type="Proteomes" id="UP000798662">
    <property type="component" value="Chromosome 2"/>
</dbReference>
<comment type="caution">
    <text evidence="1">The sequence shown here is derived from an EMBL/GenBank/DDBJ whole genome shotgun (WGS) entry which is preliminary data.</text>
</comment>
<name>A0ACC3C7N9_PYRYE</name>
<proteinExistence type="predicted"/>
<reference evidence="1" key="1">
    <citation type="submission" date="2019-11" db="EMBL/GenBank/DDBJ databases">
        <title>Nori genome reveals adaptations in red seaweeds to the harsh intertidal environment.</title>
        <authorList>
            <person name="Wang D."/>
            <person name="Mao Y."/>
        </authorList>
    </citation>
    <scope>NUCLEOTIDE SEQUENCE</scope>
    <source>
        <tissue evidence="1">Gametophyte</tissue>
    </source>
</reference>